<protein>
    <submittedName>
        <fullName evidence="1">Rubrerythrin</fullName>
    </submittedName>
</protein>
<name>A0A0U5B6Z8_9BACL</name>
<dbReference type="Pfam" id="PF02915">
    <property type="entry name" value="Rubrerythrin"/>
    <property type="match status" value="1"/>
</dbReference>
<organism evidence="1 2">
    <name type="scientific">Aneurinibacillus soli</name>
    <dbReference type="NCBI Taxonomy" id="1500254"/>
    <lineage>
        <taxon>Bacteria</taxon>
        <taxon>Bacillati</taxon>
        <taxon>Bacillota</taxon>
        <taxon>Bacilli</taxon>
        <taxon>Bacillales</taxon>
        <taxon>Paenibacillaceae</taxon>
        <taxon>Aneurinibacillus group</taxon>
        <taxon>Aneurinibacillus</taxon>
    </lineage>
</organism>
<dbReference type="PANTHER" id="PTHR33746:SF4">
    <property type="entry name" value="RUBRERYTHRIN"/>
    <property type="match status" value="1"/>
</dbReference>
<dbReference type="InterPro" id="IPR009040">
    <property type="entry name" value="Ferritin-like_diiron"/>
</dbReference>
<dbReference type="Proteomes" id="UP000217696">
    <property type="component" value="Chromosome"/>
</dbReference>
<dbReference type="EMBL" id="AP017312">
    <property type="protein sequence ID" value="BAU25991.1"/>
    <property type="molecule type" value="Genomic_DNA"/>
</dbReference>
<dbReference type="KEGG" id="asoc:CB4_00051"/>
<evidence type="ECO:0000313" key="1">
    <source>
        <dbReference type="EMBL" id="BAU25991.1"/>
    </source>
</evidence>
<dbReference type="InterPro" id="IPR003251">
    <property type="entry name" value="Rr_diiron-bd_dom"/>
</dbReference>
<gene>
    <name evidence="1" type="primary">rbr</name>
    <name evidence="1" type="ORF">CB4_00051</name>
</gene>
<dbReference type="PANTHER" id="PTHR33746">
    <property type="entry name" value="RUBRERYTHRIN"/>
    <property type="match status" value="1"/>
</dbReference>
<dbReference type="InterPro" id="IPR009078">
    <property type="entry name" value="Ferritin-like_SF"/>
</dbReference>
<dbReference type="Gene3D" id="1.20.1260.10">
    <property type="match status" value="1"/>
</dbReference>
<dbReference type="GO" id="GO:0046872">
    <property type="term" value="F:metal ion binding"/>
    <property type="evidence" value="ECO:0007669"/>
    <property type="project" value="InterPro"/>
</dbReference>
<dbReference type="RefSeq" id="WP_096463080.1">
    <property type="nucleotide sequence ID" value="NZ_AP017312.1"/>
</dbReference>
<dbReference type="PROSITE" id="PS50905">
    <property type="entry name" value="FERRITIN_LIKE"/>
    <property type="match status" value="1"/>
</dbReference>
<dbReference type="CDD" id="cd01041">
    <property type="entry name" value="Rubrerythrin"/>
    <property type="match status" value="1"/>
</dbReference>
<proteinExistence type="predicted"/>
<reference evidence="1" key="1">
    <citation type="submission" date="2015-12" db="EMBL/GenBank/DDBJ databases">
        <title>Genome sequence of Aneurinibacillus soli.</title>
        <authorList>
            <person name="Lee J.S."/>
            <person name="Lee K.C."/>
            <person name="Kim K.K."/>
            <person name="Lee B.W."/>
        </authorList>
    </citation>
    <scope>NUCLEOTIDE SEQUENCE [LARGE SCALE GENOMIC DNA]</scope>
    <source>
        <strain evidence="1">CB4</strain>
    </source>
</reference>
<dbReference type="OrthoDB" id="9799749at2"/>
<dbReference type="GO" id="GO:0016491">
    <property type="term" value="F:oxidoreductase activity"/>
    <property type="evidence" value="ECO:0007669"/>
    <property type="project" value="InterPro"/>
</dbReference>
<dbReference type="InterPro" id="IPR012347">
    <property type="entry name" value="Ferritin-like"/>
</dbReference>
<dbReference type="SUPFAM" id="SSF47240">
    <property type="entry name" value="Ferritin-like"/>
    <property type="match status" value="1"/>
</dbReference>
<accession>A0A0U5B6Z8</accession>
<dbReference type="AlphaFoldDB" id="A0A0U5B6Z8"/>
<evidence type="ECO:0000313" key="2">
    <source>
        <dbReference type="Proteomes" id="UP000217696"/>
    </source>
</evidence>
<dbReference type="InterPro" id="IPR052753">
    <property type="entry name" value="Rbr2/Nigerythrin"/>
</dbReference>
<keyword evidence="2" id="KW-1185">Reference proteome</keyword>
<sequence length="144" mass="15929">MSKTLENSQTLANLKAAFAGESQANRRYLYFAKQADTEGHSDVANAFRRIGDGETAHAHGHFDMLIRFGAGDPVTDLPVGTTANNLKSAIAGEEYEFSEMYPGFAKEAREEGYDEIAEWFEVMAKSEKAHANTFKKILSSLNEE</sequence>